<evidence type="ECO:0000313" key="3">
    <source>
        <dbReference type="Proteomes" id="UP001165121"/>
    </source>
</evidence>
<accession>A0A9W6Y462</accession>
<evidence type="ECO:0000313" key="2">
    <source>
        <dbReference type="EMBL" id="GMF51829.1"/>
    </source>
</evidence>
<dbReference type="AlphaFoldDB" id="A0A9W6Y462"/>
<protein>
    <submittedName>
        <fullName evidence="2">Unnamed protein product</fullName>
    </submittedName>
</protein>
<feature type="compositionally biased region" description="Polar residues" evidence="1">
    <location>
        <begin position="32"/>
        <end position="43"/>
    </location>
</feature>
<organism evidence="2 3">
    <name type="scientific">Phytophthora fragariaefolia</name>
    <dbReference type="NCBI Taxonomy" id="1490495"/>
    <lineage>
        <taxon>Eukaryota</taxon>
        <taxon>Sar</taxon>
        <taxon>Stramenopiles</taxon>
        <taxon>Oomycota</taxon>
        <taxon>Peronosporomycetes</taxon>
        <taxon>Peronosporales</taxon>
        <taxon>Peronosporaceae</taxon>
        <taxon>Phytophthora</taxon>
    </lineage>
</organism>
<feature type="compositionally biased region" description="Polar residues" evidence="1">
    <location>
        <begin position="85"/>
        <end position="98"/>
    </location>
</feature>
<reference evidence="2" key="1">
    <citation type="submission" date="2023-04" db="EMBL/GenBank/DDBJ databases">
        <title>Phytophthora fragariaefolia NBRC 109709.</title>
        <authorList>
            <person name="Ichikawa N."/>
            <person name="Sato H."/>
            <person name="Tonouchi N."/>
        </authorList>
    </citation>
    <scope>NUCLEOTIDE SEQUENCE</scope>
    <source>
        <strain evidence="2">NBRC 109709</strain>
    </source>
</reference>
<feature type="region of interest" description="Disordered" evidence="1">
    <location>
        <begin position="83"/>
        <end position="103"/>
    </location>
</feature>
<dbReference type="EMBL" id="BSXT01002958">
    <property type="protein sequence ID" value="GMF51829.1"/>
    <property type="molecule type" value="Genomic_DNA"/>
</dbReference>
<gene>
    <name evidence="2" type="ORF">Pfra01_002109000</name>
</gene>
<dbReference type="Proteomes" id="UP001165121">
    <property type="component" value="Unassembled WGS sequence"/>
</dbReference>
<name>A0A9W6Y462_9STRA</name>
<proteinExistence type="predicted"/>
<feature type="region of interest" description="Disordered" evidence="1">
    <location>
        <begin position="29"/>
        <end position="62"/>
    </location>
</feature>
<evidence type="ECO:0000256" key="1">
    <source>
        <dbReference type="SAM" id="MobiDB-lite"/>
    </source>
</evidence>
<sequence length="317" mass="34930">MEQLSGLATPAFLTALNSWKEIVSKRLHAGASENSTDATTGPNEDNETDSVTSDDKSDVSPADLIDSMNFIRDIEQAVQLPIMSTAGSSSETTDTIQKTQREEKRANLAVSWNSRSSNTDLAKTPAMAKSSHLITRTKAPEKKKHYPTNAVAGDTQTRLSKTAKPQRLAVITLPDKNVPSLSRVLEWASNTIDRHHVSEILTNYPTIMNDEFMKARVAHSSTEYVCSAEYDYNFVISKCLVVKLDAVVKAEKNKRPKSTYFNSTSSLDPPDGTTEETIAYFLGGTPRFMRFVRIPCFLFRCLASVALNVAPANRCVA</sequence>
<comment type="caution">
    <text evidence="2">The sequence shown here is derived from an EMBL/GenBank/DDBJ whole genome shotgun (WGS) entry which is preliminary data.</text>
</comment>
<keyword evidence="3" id="KW-1185">Reference proteome</keyword>
<dbReference type="OrthoDB" id="129096at2759"/>